<comment type="caution">
    <text evidence="3">The sequence shown here is derived from an EMBL/GenBank/DDBJ whole genome shotgun (WGS) entry which is preliminary data.</text>
</comment>
<name>A0A6G1DLS4_9ORYZ</name>
<evidence type="ECO:0000313" key="4">
    <source>
        <dbReference type="Proteomes" id="UP000479710"/>
    </source>
</evidence>
<reference evidence="3 4" key="1">
    <citation type="submission" date="2019-11" db="EMBL/GenBank/DDBJ databases">
        <title>Whole genome sequence of Oryza granulata.</title>
        <authorList>
            <person name="Li W."/>
        </authorList>
    </citation>
    <scope>NUCLEOTIDE SEQUENCE [LARGE SCALE GENOMIC DNA]</scope>
    <source>
        <strain evidence="4">cv. Menghai</strain>
        <tissue evidence="3">Leaf</tissue>
    </source>
</reference>
<keyword evidence="2" id="KW-0732">Signal</keyword>
<keyword evidence="4" id="KW-1185">Reference proteome</keyword>
<sequence>MCCCSCWRTPAAMVVLVMAHRLLAAAQRLPSPLQCKRSPDLEVPSSQHRQVRSPEEGGRGRGRRQMVSEERAGVDCA</sequence>
<dbReference type="AlphaFoldDB" id="A0A6G1DLS4"/>
<gene>
    <name evidence="3" type="ORF">E2562_018930</name>
</gene>
<organism evidence="3 4">
    <name type="scientific">Oryza meyeriana var. granulata</name>
    <dbReference type="NCBI Taxonomy" id="110450"/>
    <lineage>
        <taxon>Eukaryota</taxon>
        <taxon>Viridiplantae</taxon>
        <taxon>Streptophyta</taxon>
        <taxon>Embryophyta</taxon>
        <taxon>Tracheophyta</taxon>
        <taxon>Spermatophyta</taxon>
        <taxon>Magnoliopsida</taxon>
        <taxon>Liliopsida</taxon>
        <taxon>Poales</taxon>
        <taxon>Poaceae</taxon>
        <taxon>BOP clade</taxon>
        <taxon>Oryzoideae</taxon>
        <taxon>Oryzeae</taxon>
        <taxon>Oryzinae</taxon>
        <taxon>Oryza</taxon>
        <taxon>Oryza meyeriana</taxon>
    </lineage>
</organism>
<evidence type="ECO:0000256" key="1">
    <source>
        <dbReference type="SAM" id="MobiDB-lite"/>
    </source>
</evidence>
<feature type="signal peptide" evidence="2">
    <location>
        <begin position="1"/>
        <end position="19"/>
    </location>
</feature>
<accession>A0A6G1DLS4</accession>
<evidence type="ECO:0008006" key="5">
    <source>
        <dbReference type="Google" id="ProtNLM"/>
    </source>
</evidence>
<dbReference type="EMBL" id="SPHZ02000006">
    <property type="protein sequence ID" value="KAF0912673.1"/>
    <property type="molecule type" value="Genomic_DNA"/>
</dbReference>
<evidence type="ECO:0000256" key="2">
    <source>
        <dbReference type="SAM" id="SignalP"/>
    </source>
</evidence>
<protein>
    <recommendedName>
        <fullName evidence="5">Secreted protein</fullName>
    </recommendedName>
</protein>
<evidence type="ECO:0000313" key="3">
    <source>
        <dbReference type="EMBL" id="KAF0912673.1"/>
    </source>
</evidence>
<feature type="compositionally biased region" description="Basic and acidic residues" evidence="1">
    <location>
        <begin position="66"/>
        <end position="77"/>
    </location>
</feature>
<feature type="region of interest" description="Disordered" evidence="1">
    <location>
        <begin position="35"/>
        <end position="77"/>
    </location>
</feature>
<dbReference type="Proteomes" id="UP000479710">
    <property type="component" value="Unassembled WGS sequence"/>
</dbReference>
<feature type="chain" id="PRO_5026131037" description="Secreted protein" evidence="2">
    <location>
        <begin position="20"/>
        <end position="77"/>
    </location>
</feature>
<proteinExistence type="predicted"/>